<sequence>MFQTNSDDALSVAGCHDGNKKNWHCVSHPIGMPWFYVREHLPADNFLGSPTSKMIMTSSIGGLDRTLSGKNKGRRIEKIQLITACIDDSPLKPDSQLGVVTRITRFNSGRGEAPRYLVESTEGIVLDGPLDGAWGRCKQKVLMDVFNSGSHATASTDEDRTTREVQKNVIIQTVDLFQDNVGKACEWWARKNPQLGNKAPKDLITEEEYLLLADLVGRIERNALI</sequence>
<organism evidence="1 2">
    <name type="scientific">Pseudomonas rhodesiae</name>
    <dbReference type="NCBI Taxonomy" id="76760"/>
    <lineage>
        <taxon>Bacteria</taxon>
        <taxon>Pseudomonadati</taxon>
        <taxon>Pseudomonadota</taxon>
        <taxon>Gammaproteobacteria</taxon>
        <taxon>Pseudomonadales</taxon>
        <taxon>Pseudomonadaceae</taxon>
        <taxon>Pseudomonas</taxon>
    </lineage>
</organism>
<dbReference type="Proteomes" id="UP000182085">
    <property type="component" value="Chromosome I"/>
</dbReference>
<reference evidence="1 2" key="1">
    <citation type="submission" date="2016-10" db="EMBL/GenBank/DDBJ databases">
        <authorList>
            <person name="Varghese N."/>
            <person name="Submissions S."/>
        </authorList>
    </citation>
    <scope>NUCLEOTIDE SEQUENCE [LARGE SCALE GENOMIC DNA]</scope>
    <source>
        <strain evidence="1 2">BS2777</strain>
    </source>
</reference>
<name>A0AAE8L100_9PSED</name>
<evidence type="ECO:0000313" key="1">
    <source>
        <dbReference type="EMBL" id="SDV13880.1"/>
    </source>
</evidence>
<evidence type="ECO:0000313" key="2">
    <source>
        <dbReference type="Proteomes" id="UP000182085"/>
    </source>
</evidence>
<dbReference type="AlphaFoldDB" id="A0AAE8L100"/>
<keyword evidence="2" id="KW-1185">Reference proteome</keyword>
<accession>A0AAE8L100</accession>
<proteinExistence type="predicted"/>
<dbReference type="EMBL" id="LT629801">
    <property type="protein sequence ID" value="SDV13880.1"/>
    <property type="molecule type" value="Genomic_DNA"/>
</dbReference>
<dbReference type="RefSeq" id="WP_052198911.1">
    <property type="nucleotide sequence ID" value="NZ_BAAAEG010000001.1"/>
</dbReference>
<gene>
    <name evidence="1" type="ORF">SAMN04490209_4178</name>
</gene>
<protein>
    <submittedName>
        <fullName evidence="1">Uncharacterized protein</fullName>
    </submittedName>
</protein>